<proteinExistence type="predicted"/>
<dbReference type="Proteomes" id="UP000805193">
    <property type="component" value="Unassembled WGS sequence"/>
</dbReference>
<keyword evidence="2" id="KW-1185">Reference proteome</keyword>
<accession>A0AC60P6P6</accession>
<gene>
    <name evidence="1" type="ORF">HPB47_007707</name>
</gene>
<comment type="caution">
    <text evidence="1">The sequence shown here is derived from an EMBL/GenBank/DDBJ whole genome shotgun (WGS) entry which is preliminary data.</text>
</comment>
<protein>
    <submittedName>
        <fullName evidence="1">Uncharacterized protein</fullName>
    </submittedName>
</protein>
<name>A0AC60P6P6_IXOPE</name>
<sequence>MERPRAKVVWQPEILNSPTPVIKDKEHRRPYKPPCEERSRAWLTRYVPQLSPRMTQDHRQTLAALKKSATMSDGSAGTTDTEGMQAASPGLSAAAQVRAVHVMRDAACSAAYERHVAAAADHQVDDNGQPSCFKDRPALVPSVFNYARAPGEFAVQSQDPFMERHKDTCEME</sequence>
<evidence type="ECO:0000313" key="2">
    <source>
        <dbReference type="Proteomes" id="UP000805193"/>
    </source>
</evidence>
<evidence type="ECO:0000313" key="1">
    <source>
        <dbReference type="EMBL" id="KAG0415125.1"/>
    </source>
</evidence>
<dbReference type="EMBL" id="JABSTQ010011106">
    <property type="protein sequence ID" value="KAG0415125.1"/>
    <property type="molecule type" value="Genomic_DNA"/>
</dbReference>
<reference evidence="1 2" key="1">
    <citation type="journal article" date="2020" name="Cell">
        <title>Large-Scale Comparative Analyses of Tick Genomes Elucidate Their Genetic Diversity and Vector Capacities.</title>
        <authorList>
            <consortium name="Tick Genome and Microbiome Consortium (TIGMIC)"/>
            <person name="Jia N."/>
            <person name="Wang J."/>
            <person name="Shi W."/>
            <person name="Du L."/>
            <person name="Sun Y."/>
            <person name="Zhan W."/>
            <person name="Jiang J.F."/>
            <person name="Wang Q."/>
            <person name="Zhang B."/>
            <person name="Ji P."/>
            <person name="Bell-Sakyi L."/>
            <person name="Cui X.M."/>
            <person name="Yuan T.T."/>
            <person name="Jiang B.G."/>
            <person name="Yang W.F."/>
            <person name="Lam T.T."/>
            <person name="Chang Q.C."/>
            <person name="Ding S.J."/>
            <person name="Wang X.J."/>
            <person name="Zhu J.G."/>
            <person name="Ruan X.D."/>
            <person name="Zhao L."/>
            <person name="Wei J.T."/>
            <person name="Ye R.Z."/>
            <person name="Que T.C."/>
            <person name="Du C.H."/>
            <person name="Zhou Y.H."/>
            <person name="Cheng J.X."/>
            <person name="Dai P.F."/>
            <person name="Guo W.B."/>
            <person name="Han X.H."/>
            <person name="Huang E.J."/>
            <person name="Li L.F."/>
            <person name="Wei W."/>
            <person name="Gao Y.C."/>
            <person name="Liu J.Z."/>
            <person name="Shao H.Z."/>
            <person name="Wang X."/>
            <person name="Wang C.C."/>
            <person name="Yang T.C."/>
            <person name="Huo Q.B."/>
            <person name="Li W."/>
            <person name="Chen H.Y."/>
            <person name="Chen S.E."/>
            <person name="Zhou L.G."/>
            <person name="Ni X.B."/>
            <person name="Tian J.H."/>
            <person name="Sheng Y."/>
            <person name="Liu T."/>
            <person name="Pan Y.S."/>
            <person name="Xia L.Y."/>
            <person name="Li J."/>
            <person name="Zhao F."/>
            <person name="Cao W.C."/>
        </authorList>
    </citation>
    <scope>NUCLEOTIDE SEQUENCE [LARGE SCALE GENOMIC DNA]</scope>
    <source>
        <strain evidence="1">Iper-2018</strain>
    </source>
</reference>
<organism evidence="1 2">
    <name type="scientific">Ixodes persulcatus</name>
    <name type="common">Taiga tick</name>
    <dbReference type="NCBI Taxonomy" id="34615"/>
    <lineage>
        <taxon>Eukaryota</taxon>
        <taxon>Metazoa</taxon>
        <taxon>Ecdysozoa</taxon>
        <taxon>Arthropoda</taxon>
        <taxon>Chelicerata</taxon>
        <taxon>Arachnida</taxon>
        <taxon>Acari</taxon>
        <taxon>Parasitiformes</taxon>
        <taxon>Ixodida</taxon>
        <taxon>Ixodoidea</taxon>
        <taxon>Ixodidae</taxon>
        <taxon>Ixodinae</taxon>
        <taxon>Ixodes</taxon>
    </lineage>
</organism>